<name>I3X376_SINF2</name>
<dbReference type="EMBL" id="CP003563">
    <property type="protein sequence ID" value="AFL50332.1"/>
    <property type="molecule type" value="Genomic_DNA"/>
</dbReference>
<dbReference type="Proteomes" id="UP000006180">
    <property type="component" value="Chromosome"/>
</dbReference>
<dbReference type="InterPro" id="IPR003593">
    <property type="entry name" value="AAA+_ATPase"/>
</dbReference>
<dbReference type="RefSeq" id="WP_014762513.1">
    <property type="nucleotide sequence ID" value="NC_018000.1"/>
</dbReference>
<dbReference type="Pfam" id="PF08402">
    <property type="entry name" value="TOBE_2"/>
    <property type="match status" value="1"/>
</dbReference>
<dbReference type="Gene3D" id="2.40.50.100">
    <property type="match status" value="1"/>
</dbReference>
<dbReference type="PANTHER" id="PTHR42781">
    <property type="entry name" value="SPERMIDINE/PUTRESCINE IMPORT ATP-BINDING PROTEIN POTA"/>
    <property type="match status" value="1"/>
</dbReference>
<evidence type="ECO:0000256" key="2">
    <source>
        <dbReference type="ARBA" id="ARBA00022448"/>
    </source>
</evidence>
<dbReference type="EC" id="3.6.3.31" evidence="6"/>
<keyword evidence="2" id="KW-0813">Transport</keyword>
<gene>
    <name evidence="6" type="primary">potA2</name>
    <name evidence="6" type="ORF">USDA257_c17440</name>
</gene>
<keyword evidence="4 6" id="KW-0067">ATP-binding</keyword>
<dbReference type="Pfam" id="PF00005">
    <property type="entry name" value="ABC_tran"/>
    <property type="match status" value="1"/>
</dbReference>
<dbReference type="FunFam" id="3.40.50.300:FF:000425">
    <property type="entry name" value="Probable ABC transporter, ATP-binding subunit"/>
    <property type="match status" value="1"/>
</dbReference>
<dbReference type="HOGENOM" id="CLU_000604_1_1_5"/>
<dbReference type="SMART" id="SM00382">
    <property type="entry name" value="AAA"/>
    <property type="match status" value="1"/>
</dbReference>
<dbReference type="GO" id="GO:0015697">
    <property type="term" value="P:quaternary ammonium group transport"/>
    <property type="evidence" value="ECO:0007669"/>
    <property type="project" value="UniProtKB-ARBA"/>
</dbReference>
<evidence type="ECO:0000256" key="1">
    <source>
        <dbReference type="ARBA" id="ARBA00005417"/>
    </source>
</evidence>
<accession>I3X376</accession>
<evidence type="ECO:0000259" key="5">
    <source>
        <dbReference type="PROSITE" id="PS50893"/>
    </source>
</evidence>
<dbReference type="SUPFAM" id="SSF52540">
    <property type="entry name" value="P-loop containing nucleoside triphosphate hydrolases"/>
    <property type="match status" value="1"/>
</dbReference>
<comment type="similarity">
    <text evidence="1">Belongs to the ABC transporter superfamily.</text>
</comment>
<dbReference type="SUPFAM" id="SSF50331">
    <property type="entry name" value="MOP-like"/>
    <property type="match status" value="1"/>
</dbReference>
<evidence type="ECO:0000256" key="3">
    <source>
        <dbReference type="ARBA" id="ARBA00022741"/>
    </source>
</evidence>
<dbReference type="InterPro" id="IPR003439">
    <property type="entry name" value="ABC_transporter-like_ATP-bd"/>
</dbReference>
<dbReference type="GO" id="GO:0043190">
    <property type="term" value="C:ATP-binding cassette (ABC) transporter complex"/>
    <property type="evidence" value="ECO:0007669"/>
    <property type="project" value="InterPro"/>
</dbReference>
<dbReference type="InterPro" id="IPR017871">
    <property type="entry name" value="ABC_transporter-like_CS"/>
</dbReference>
<dbReference type="InterPro" id="IPR013611">
    <property type="entry name" value="Transp-assoc_OB_typ2"/>
</dbReference>
<dbReference type="STRING" id="1185652.USDA257_c17440"/>
<evidence type="ECO:0000313" key="7">
    <source>
        <dbReference type="Proteomes" id="UP000006180"/>
    </source>
</evidence>
<dbReference type="GO" id="GO:0016887">
    <property type="term" value="F:ATP hydrolysis activity"/>
    <property type="evidence" value="ECO:0007669"/>
    <property type="project" value="InterPro"/>
</dbReference>
<protein>
    <submittedName>
        <fullName evidence="6">Spermidine/putrescine import ATP-binding protein PotA</fullName>
        <ecNumber evidence="6">3.6.3.31</ecNumber>
    </submittedName>
</protein>
<dbReference type="InterPro" id="IPR050093">
    <property type="entry name" value="ABC_SmlMolc_Importer"/>
</dbReference>
<dbReference type="GO" id="GO:0022857">
    <property type="term" value="F:transmembrane transporter activity"/>
    <property type="evidence" value="ECO:0007669"/>
    <property type="project" value="InterPro"/>
</dbReference>
<dbReference type="PATRIC" id="fig|1185652.3.peg.1806"/>
<dbReference type="InterPro" id="IPR027417">
    <property type="entry name" value="P-loop_NTPase"/>
</dbReference>
<dbReference type="GO" id="GO:0005524">
    <property type="term" value="F:ATP binding"/>
    <property type="evidence" value="ECO:0007669"/>
    <property type="project" value="UniProtKB-KW"/>
</dbReference>
<dbReference type="PROSITE" id="PS00211">
    <property type="entry name" value="ABC_TRANSPORTER_1"/>
    <property type="match status" value="1"/>
</dbReference>
<dbReference type="KEGG" id="sfd:USDA257_c17440"/>
<proteinExistence type="inferred from homology"/>
<dbReference type="PROSITE" id="PS50893">
    <property type="entry name" value="ABC_TRANSPORTER_2"/>
    <property type="match status" value="1"/>
</dbReference>
<reference evidence="6 7" key="1">
    <citation type="journal article" date="2012" name="J. Bacteriol.">
        <title>Complete genome sequence of the broad-host-range strain Sinorhizobium fredii USDA257.</title>
        <authorList>
            <person name="Schuldes J."/>
            <person name="Rodriguez Orbegoso M."/>
            <person name="Schmeisser C."/>
            <person name="Krishnan H.B."/>
            <person name="Daniel R."/>
            <person name="Streit W.R."/>
        </authorList>
    </citation>
    <scope>NUCLEOTIDE SEQUENCE [LARGE SCALE GENOMIC DNA]</scope>
    <source>
        <strain evidence="6 7">USDA 257</strain>
    </source>
</reference>
<dbReference type="InterPro" id="IPR008995">
    <property type="entry name" value="Mo/tungstate-bd_C_term_dom"/>
</dbReference>
<keyword evidence="6" id="KW-0378">Hydrolase</keyword>
<dbReference type="AlphaFoldDB" id="I3X376"/>
<evidence type="ECO:0000313" key="6">
    <source>
        <dbReference type="EMBL" id="AFL50332.1"/>
    </source>
</evidence>
<dbReference type="PANTHER" id="PTHR42781:SF4">
    <property type="entry name" value="SPERMIDINE_PUTRESCINE IMPORT ATP-BINDING PROTEIN POTA"/>
    <property type="match status" value="1"/>
</dbReference>
<sequence>MMVKRTQGEAAGPASAPDDGANGIDVNAVEVRFPNGYFGLKRTSLTIPPGAFCTLLGPSGSGKTTLLRVIAGLLTPNSGKISIGNKEVTSLPVQSRNIGFVFQNYALFPHMTVAQNIEYPLKLHKWSQNERRARVTEILELIELPHVAERAVGELSGGQQQRVAIGRALAYRPSLLLLDEPMGALDRRLRQQLGTDLREIQQRTGITTVYVTHDQEEAFILSDKIAIMDGGAILQYDTPAELYFRPKSRFVARFLGEANIIQIADLSGMAGNVPTANTSFGEIPIPAASVRSSNGGALSLVLRPEDLILLDAESAGPEMAPPIPVKIEKELFLGSRCLVTVSKQGGETLLVECAKSHIPPFGSKVWLTWKRDAAVLIDR</sequence>
<evidence type="ECO:0000256" key="4">
    <source>
        <dbReference type="ARBA" id="ARBA00022840"/>
    </source>
</evidence>
<organism evidence="6 7">
    <name type="scientific">Sinorhizobium fredii (strain USDA 257)</name>
    <dbReference type="NCBI Taxonomy" id="1185652"/>
    <lineage>
        <taxon>Bacteria</taxon>
        <taxon>Pseudomonadati</taxon>
        <taxon>Pseudomonadota</taxon>
        <taxon>Alphaproteobacteria</taxon>
        <taxon>Hyphomicrobiales</taxon>
        <taxon>Rhizobiaceae</taxon>
        <taxon>Sinorhizobium/Ensifer group</taxon>
        <taxon>Sinorhizobium</taxon>
    </lineage>
</organism>
<feature type="domain" description="ABC transporter" evidence="5">
    <location>
        <begin position="24"/>
        <end position="255"/>
    </location>
</feature>
<keyword evidence="3" id="KW-0547">Nucleotide-binding</keyword>
<dbReference type="eggNOG" id="COG3842">
    <property type="taxonomic scope" value="Bacteria"/>
</dbReference>
<dbReference type="Gene3D" id="3.40.50.300">
    <property type="entry name" value="P-loop containing nucleotide triphosphate hydrolases"/>
    <property type="match status" value="1"/>
</dbReference>